<accession>A0ABV1GWI2</accession>
<organism evidence="1 2">
    <name type="scientific">Alistipes intestinihominis</name>
    <dbReference type="NCBI Taxonomy" id="3133172"/>
    <lineage>
        <taxon>Bacteria</taxon>
        <taxon>Pseudomonadati</taxon>
        <taxon>Bacteroidota</taxon>
        <taxon>Bacteroidia</taxon>
        <taxon>Bacteroidales</taxon>
        <taxon>Rikenellaceae</taxon>
        <taxon>Alistipes</taxon>
    </lineage>
</organism>
<dbReference type="Proteomes" id="UP001460202">
    <property type="component" value="Unassembled WGS sequence"/>
</dbReference>
<name>A0ABV1GWI2_9BACT</name>
<sequence length="28" mass="3187">MYCCKDGRFAQDVTMEQMIDPCASSPMK</sequence>
<comment type="caution">
    <text evidence="1">The sequence shown here is derived from an EMBL/GenBank/DDBJ whole genome shotgun (WGS) entry which is preliminary data.</text>
</comment>
<dbReference type="EMBL" id="JBBMFL010000007">
    <property type="protein sequence ID" value="MEQ2544775.1"/>
    <property type="molecule type" value="Genomic_DNA"/>
</dbReference>
<proteinExistence type="predicted"/>
<protein>
    <submittedName>
        <fullName evidence="1">Zinc ribbon domain-containing protein</fullName>
    </submittedName>
</protein>
<evidence type="ECO:0000313" key="1">
    <source>
        <dbReference type="EMBL" id="MEQ2544775.1"/>
    </source>
</evidence>
<dbReference type="RefSeq" id="WP_278964763.1">
    <property type="nucleotide sequence ID" value="NZ_JBBMFL010000007.1"/>
</dbReference>
<evidence type="ECO:0000313" key="2">
    <source>
        <dbReference type="Proteomes" id="UP001460202"/>
    </source>
</evidence>
<keyword evidence="2" id="KW-1185">Reference proteome</keyword>
<reference evidence="1 2" key="1">
    <citation type="submission" date="2024-03" db="EMBL/GenBank/DDBJ databases">
        <title>Human intestinal bacterial collection.</title>
        <authorList>
            <person name="Pauvert C."/>
            <person name="Hitch T.C.A."/>
            <person name="Clavel T."/>
        </authorList>
    </citation>
    <scope>NUCLEOTIDE SEQUENCE [LARGE SCALE GENOMIC DNA]</scope>
    <source>
        <strain evidence="1 2">CLA-KB-H122</strain>
    </source>
</reference>
<gene>
    <name evidence="1" type="ORF">WMO46_07430</name>
</gene>